<dbReference type="Proteomes" id="UP001165186">
    <property type="component" value="Unassembled WGS sequence"/>
</dbReference>
<protein>
    <submittedName>
        <fullName evidence="1">Uncharacterized protein JN550_000465</fullName>
    </submittedName>
</protein>
<evidence type="ECO:0000313" key="2">
    <source>
        <dbReference type="Proteomes" id="UP001165186"/>
    </source>
</evidence>
<name>A0ACB5SPV2_9PEZI</name>
<dbReference type="EMBL" id="BSXG01000183">
    <property type="protein sequence ID" value="GME52151.1"/>
    <property type="molecule type" value="Genomic_DNA"/>
</dbReference>
<reference evidence="1" key="1">
    <citation type="submission" date="2024-09" db="EMBL/GenBank/DDBJ databases">
        <title>Draft Genome Sequences of Neofusicoccum parvum.</title>
        <authorList>
            <person name="Ashida A."/>
            <person name="Camagna M."/>
            <person name="Tanaka A."/>
            <person name="Takemoto D."/>
        </authorList>
    </citation>
    <scope>NUCLEOTIDE SEQUENCE</scope>
    <source>
        <strain evidence="1">PPO83</strain>
    </source>
</reference>
<sequence>MHFSTIIAPLFLAATAFAGHNCKCQDSNGQYNGFTQSCCSDQKGPGEWFNDVTYHGDQVHQCSSASNQIDSGAFVECCKNFGVEGAYCWD</sequence>
<comment type="caution">
    <text evidence="1">The sequence shown here is derived from an EMBL/GenBank/DDBJ whole genome shotgun (WGS) entry which is preliminary data.</text>
</comment>
<evidence type="ECO:0000313" key="1">
    <source>
        <dbReference type="EMBL" id="GME52151.1"/>
    </source>
</evidence>
<accession>A0ACB5SPV2</accession>
<proteinExistence type="predicted"/>
<organism evidence="1 2">
    <name type="scientific">Neofusicoccum parvum</name>
    <dbReference type="NCBI Taxonomy" id="310453"/>
    <lineage>
        <taxon>Eukaryota</taxon>
        <taxon>Fungi</taxon>
        <taxon>Dikarya</taxon>
        <taxon>Ascomycota</taxon>
        <taxon>Pezizomycotina</taxon>
        <taxon>Dothideomycetes</taxon>
        <taxon>Dothideomycetes incertae sedis</taxon>
        <taxon>Botryosphaeriales</taxon>
        <taxon>Botryosphaeriaceae</taxon>
        <taxon>Neofusicoccum</taxon>
    </lineage>
</organism>
<keyword evidence="2" id="KW-1185">Reference proteome</keyword>
<gene>
    <name evidence="1" type="primary">g7005</name>
    <name evidence="1" type="ORF">NpPPO83_00007005</name>
</gene>